<accession>Q1K0Y3</accession>
<evidence type="ECO:0000313" key="3">
    <source>
        <dbReference type="Proteomes" id="UP000005695"/>
    </source>
</evidence>
<protein>
    <submittedName>
        <fullName evidence="2">Tetratricopeptide TPR_2</fullName>
    </submittedName>
</protein>
<reference evidence="2" key="1">
    <citation type="submission" date="2006-05" db="EMBL/GenBank/DDBJ databases">
        <title>Annotation of the draft genome assembly of Desulfuromonas acetoxidans DSM 684.</title>
        <authorList>
            <consortium name="US DOE Joint Genome Institute (JGI-ORNL)"/>
            <person name="Larimer F."/>
            <person name="Land M."/>
            <person name="Hauser L."/>
        </authorList>
    </citation>
    <scope>NUCLEOTIDE SEQUENCE [LARGE SCALE GENOMIC DNA]</scope>
    <source>
        <strain evidence="2">DSM 684</strain>
    </source>
</reference>
<gene>
    <name evidence="2" type="ORF">Dace_1689</name>
</gene>
<dbReference type="Proteomes" id="UP000005695">
    <property type="component" value="Unassembled WGS sequence"/>
</dbReference>
<sequence length="251" mass="28272">MMRLIVWSVLMVALVVGGCGPTTKPKDEVRAHHKMGQSYLARKEYSKALNELLTAEKLAPDDAAIQANLAEAYYGKRAYELSEQHFKESLLLDPDNPNVENNLAALYLDMQRWDDAAHLFRKVSDNLLFPFRVRSLTGLGLAYQRGGNYIKAILAFNEALESAPGSTGIMALQAQTYMRMAKYDLARTQLKKVLKLAPEFSAARLMLGECYLYLEDNEAAAEQFREVANREDGTERGDKAREYLKLLQDPS</sequence>
<feature type="repeat" description="TPR" evidence="1">
    <location>
        <begin position="133"/>
        <end position="166"/>
    </location>
</feature>
<keyword evidence="1" id="KW-0802">TPR repeat</keyword>
<proteinExistence type="predicted"/>
<evidence type="ECO:0000313" key="2">
    <source>
        <dbReference type="EMBL" id="EAT16225.1"/>
    </source>
</evidence>
<dbReference type="Pfam" id="PF13432">
    <property type="entry name" value="TPR_16"/>
    <property type="match status" value="1"/>
</dbReference>
<dbReference type="RefSeq" id="WP_005999456.1">
    <property type="nucleotide sequence ID" value="NZ_AAEW02000006.1"/>
</dbReference>
<dbReference type="Pfam" id="PF13414">
    <property type="entry name" value="TPR_11"/>
    <property type="match status" value="1"/>
</dbReference>
<comment type="caution">
    <text evidence="2">The sequence shown here is derived from an EMBL/GenBank/DDBJ whole genome shotgun (WGS) entry which is preliminary data.</text>
</comment>
<feature type="repeat" description="TPR" evidence="1">
    <location>
        <begin position="29"/>
        <end position="62"/>
    </location>
</feature>
<dbReference type="SUPFAM" id="SSF48452">
    <property type="entry name" value="TPR-like"/>
    <property type="match status" value="1"/>
</dbReference>
<dbReference type="PANTHER" id="PTHR12558">
    <property type="entry name" value="CELL DIVISION CYCLE 16,23,27"/>
    <property type="match status" value="1"/>
</dbReference>
<keyword evidence="3" id="KW-1185">Reference proteome</keyword>
<dbReference type="PROSITE" id="PS50005">
    <property type="entry name" value="TPR"/>
    <property type="match status" value="3"/>
</dbReference>
<dbReference type="EMBL" id="AAEW02000006">
    <property type="protein sequence ID" value="EAT16225.1"/>
    <property type="molecule type" value="Genomic_DNA"/>
</dbReference>
<dbReference type="Pfam" id="PF13424">
    <property type="entry name" value="TPR_12"/>
    <property type="match status" value="1"/>
</dbReference>
<feature type="repeat" description="TPR" evidence="1">
    <location>
        <begin position="63"/>
        <end position="96"/>
    </location>
</feature>
<dbReference type="InterPro" id="IPR011990">
    <property type="entry name" value="TPR-like_helical_dom_sf"/>
</dbReference>
<dbReference type="SMART" id="SM00028">
    <property type="entry name" value="TPR"/>
    <property type="match status" value="6"/>
</dbReference>
<reference evidence="2" key="2">
    <citation type="submission" date="2006-05" db="EMBL/GenBank/DDBJ databases">
        <title>Sequencing of the draft genome and assembly of Desulfuromonas acetoxidans DSM 684.</title>
        <authorList>
            <consortium name="US DOE Joint Genome Institute (JGI-PGF)"/>
            <person name="Copeland A."/>
            <person name="Lucas S."/>
            <person name="Lapidus A."/>
            <person name="Barry K."/>
            <person name="Detter J.C."/>
            <person name="Glavina del Rio T."/>
            <person name="Hammon N."/>
            <person name="Israni S."/>
            <person name="Dalin E."/>
            <person name="Tice H."/>
            <person name="Bruce D."/>
            <person name="Pitluck S."/>
            <person name="Richardson P."/>
        </authorList>
    </citation>
    <scope>NUCLEOTIDE SEQUENCE [LARGE SCALE GENOMIC DNA]</scope>
    <source>
        <strain evidence="2">DSM 684</strain>
    </source>
</reference>
<name>Q1K0Y3_DESA6</name>
<dbReference type="OrthoDB" id="9815059at2"/>
<dbReference type="Gene3D" id="1.25.40.10">
    <property type="entry name" value="Tetratricopeptide repeat domain"/>
    <property type="match status" value="2"/>
</dbReference>
<dbReference type="PANTHER" id="PTHR12558:SF13">
    <property type="entry name" value="CELL DIVISION CYCLE PROTEIN 27 HOMOLOG"/>
    <property type="match status" value="1"/>
</dbReference>
<dbReference type="InterPro" id="IPR019734">
    <property type="entry name" value="TPR_rpt"/>
</dbReference>
<dbReference type="AlphaFoldDB" id="Q1K0Y3"/>
<dbReference type="PROSITE" id="PS51257">
    <property type="entry name" value="PROKAR_LIPOPROTEIN"/>
    <property type="match status" value="1"/>
</dbReference>
<evidence type="ECO:0000256" key="1">
    <source>
        <dbReference type="PROSITE-ProRule" id="PRU00339"/>
    </source>
</evidence>
<organism evidence="2 3">
    <name type="scientific">Desulfuromonas acetoxidans (strain DSM 684 / 11070)</name>
    <dbReference type="NCBI Taxonomy" id="281689"/>
    <lineage>
        <taxon>Bacteria</taxon>
        <taxon>Pseudomonadati</taxon>
        <taxon>Thermodesulfobacteriota</taxon>
        <taxon>Desulfuromonadia</taxon>
        <taxon>Desulfuromonadales</taxon>
        <taxon>Desulfuromonadaceae</taxon>
        <taxon>Desulfuromonas</taxon>
    </lineage>
</organism>